<reference evidence="2" key="1">
    <citation type="submission" date="2014-09" db="EMBL/GenBank/DDBJ databases">
        <authorList>
            <person name="Magalhaes I.L.F."/>
            <person name="Oliveira U."/>
            <person name="Santos F.R."/>
            <person name="Vidigal T.H.D.A."/>
            <person name="Brescovit A.D."/>
            <person name="Santos A.J."/>
        </authorList>
    </citation>
    <scope>NUCLEOTIDE SEQUENCE</scope>
    <source>
        <tissue evidence="2">Shoot tissue taken approximately 20 cm above the soil surface</tissue>
    </source>
</reference>
<feature type="region of interest" description="Disordered" evidence="1">
    <location>
        <begin position="37"/>
        <end position="115"/>
    </location>
</feature>
<dbReference type="EMBL" id="GBRH01275802">
    <property type="protein sequence ID" value="JAD22093.1"/>
    <property type="molecule type" value="Transcribed_RNA"/>
</dbReference>
<organism evidence="2">
    <name type="scientific">Arundo donax</name>
    <name type="common">Giant reed</name>
    <name type="synonym">Donax arundinaceus</name>
    <dbReference type="NCBI Taxonomy" id="35708"/>
    <lineage>
        <taxon>Eukaryota</taxon>
        <taxon>Viridiplantae</taxon>
        <taxon>Streptophyta</taxon>
        <taxon>Embryophyta</taxon>
        <taxon>Tracheophyta</taxon>
        <taxon>Spermatophyta</taxon>
        <taxon>Magnoliopsida</taxon>
        <taxon>Liliopsida</taxon>
        <taxon>Poales</taxon>
        <taxon>Poaceae</taxon>
        <taxon>PACMAD clade</taxon>
        <taxon>Arundinoideae</taxon>
        <taxon>Arundineae</taxon>
        <taxon>Arundo</taxon>
    </lineage>
</organism>
<dbReference type="AlphaFoldDB" id="A0A0A8Y9U7"/>
<name>A0A0A8Y9U7_ARUDO</name>
<feature type="compositionally biased region" description="Pro residues" evidence="1">
    <location>
        <begin position="76"/>
        <end position="85"/>
    </location>
</feature>
<feature type="compositionally biased region" description="Low complexity" evidence="1">
    <location>
        <begin position="86"/>
        <end position="99"/>
    </location>
</feature>
<accession>A0A0A8Y9U7</accession>
<sequence length="244" mass="27335">MRRLHPGILISCGRRPRRRVRPWRWIPLPGRSLHRRRRAPLLPSGDRHHLPRLLPRAPLAGPRARHRGGAVRQPPRRPAQPPAPASTPAATAALVARRPLPLRRPPARGGPRHRGPLSAPVALILRAVAPPLMVEVVAPLGSSVPPVPTAVLARRRLPRGRRAPAEAAALDQYRVHLLLGAARRPHRRPAHRDGPRLLIRRRPLHPLLLHLAFRRGRDLGGRRRRGSLDDEHRPLVGRRLLRLG</sequence>
<feature type="compositionally biased region" description="Low complexity" evidence="1">
    <location>
        <begin position="52"/>
        <end position="62"/>
    </location>
</feature>
<protein>
    <submittedName>
        <fullName evidence="2">Uncharacterized protein</fullName>
    </submittedName>
</protein>
<evidence type="ECO:0000256" key="1">
    <source>
        <dbReference type="SAM" id="MobiDB-lite"/>
    </source>
</evidence>
<reference evidence="2" key="2">
    <citation type="journal article" date="2015" name="Data Brief">
        <title>Shoot transcriptome of the giant reed, Arundo donax.</title>
        <authorList>
            <person name="Barrero R.A."/>
            <person name="Guerrero F.D."/>
            <person name="Moolhuijzen P."/>
            <person name="Goolsby J.A."/>
            <person name="Tidwell J."/>
            <person name="Bellgard S.E."/>
            <person name="Bellgard M.I."/>
        </authorList>
    </citation>
    <scope>NUCLEOTIDE SEQUENCE</scope>
    <source>
        <tissue evidence="2">Shoot tissue taken approximately 20 cm above the soil surface</tissue>
    </source>
</reference>
<evidence type="ECO:0000313" key="2">
    <source>
        <dbReference type="EMBL" id="JAD22093.1"/>
    </source>
</evidence>
<proteinExistence type="predicted"/>